<proteinExistence type="predicted"/>
<dbReference type="InterPro" id="IPR029063">
    <property type="entry name" value="SAM-dependent_MTases_sf"/>
</dbReference>
<protein>
    <submittedName>
        <fullName evidence="2">Ubiquinone/menaquinone biosynthesis C-methylase UbiE</fullName>
    </submittedName>
</protein>
<dbReference type="Proteomes" id="UP000245631">
    <property type="component" value="Unassembled WGS sequence"/>
</dbReference>
<comment type="caution">
    <text evidence="2">The sequence shown here is derived from an EMBL/GenBank/DDBJ whole genome shotgun (WGS) entry which is preliminary data.</text>
</comment>
<evidence type="ECO:0000313" key="2">
    <source>
        <dbReference type="EMBL" id="PWJ91886.1"/>
    </source>
</evidence>
<dbReference type="GeneID" id="61052553"/>
<dbReference type="RefSeq" id="WP_109664970.1">
    <property type="nucleotide sequence ID" value="NZ_QGGH01000003.1"/>
</dbReference>
<name>A0A8E3B5N0_RHILI</name>
<gene>
    <name evidence="2" type="ORF">C8D77_103588</name>
</gene>
<keyword evidence="2" id="KW-0489">Methyltransferase</keyword>
<sequence>MSTTDKLFSGSIAEVYDRAMVPLIFEPYARDLAERASKLGPQSVLEVAAGTGVVTRALAARLPAKARIVATDLNQPMLDHARTRMADDPRIIWQQADAQALPFEDAQFDAVVCQFGAMFFPDRVGAYGQARRVMRPGGHFLFNVWGAIEENEFADEVTRALGDFFPTDPPRFMARTPHGYHNADAVRGDLHAAGFRDVTIEPLDAVSAAPSPYEAAAAYCQGTPLRAEIEARGGSLEEATRYVANAMGKRFGEGPVSGRIRALVAVAA</sequence>
<dbReference type="InterPro" id="IPR041698">
    <property type="entry name" value="Methyltransf_25"/>
</dbReference>
<dbReference type="GO" id="GO:0008168">
    <property type="term" value="F:methyltransferase activity"/>
    <property type="evidence" value="ECO:0007669"/>
    <property type="project" value="UniProtKB-KW"/>
</dbReference>
<evidence type="ECO:0000259" key="1">
    <source>
        <dbReference type="Pfam" id="PF13649"/>
    </source>
</evidence>
<dbReference type="PANTHER" id="PTHR43591">
    <property type="entry name" value="METHYLTRANSFERASE"/>
    <property type="match status" value="1"/>
</dbReference>
<dbReference type="Pfam" id="PF13649">
    <property type="entry name" value="Methyltransf_25"/>
    <property type="match status" value="1"/>
</dbReference>
<keyword evidence="2" id="KW-0808">Transferase</keyword>
<dbReference type="SUPFAM" id="SSF53335">
    <property type="entry name" value="S-adenosyl-L-methionine-dependent methyltransferases"/>
    <property type="match status" value="1"/>
</dbReference>
<dbReference type="AlphaFoldDB" id="A0A8E3B5N0"/>
<dbReference type="Gene3D" id="3.40.50.150">
    <property type="entry name" value="Vaccinia Virus protein VP39"/>
    <property type="match status" value="1"/>
</dbReference>
<accession>A0A8E3B5N0</accession>
<keyword evidence="2" id="KW-0830">Ubiquinone</keyword>
<organism evidence="2 3">
    <name type="scientific">Rhizobium loti</name>
    <name type="common">Mesorhizobium loti</name>
    <dbReference type="NCBI Taxonomy" id="381"/>
    <lineage>
        <taxon>Bacteria</taxon>
        <taxon>Pseudomonadati</taxon>
        <taxon>Pseudomonadota</taxon>
        <taxon>Alphaproteobacteria</taxon>
        <taxon>Hyphomicrobiales</taxon>
        <taxon>Phyllobacteriaceae</taxon>
        <taxon>Mesorhizobium</taxon>
    </lineage>
</organism>
<dbReference type="EMBL" id="QGGH01000003">
    <property type="protein sequence ID" value="PWJ91886.1"/>
    <property type="molecule type" value="Genomic_DNA"/>
</dbReference>
<feature type="domain" description="Methyltransferase" evidence="1">
    <location>
        <begin position="44"/>
        <end position="138"/>
    </location>
</feature>
<dbReference type="GO" id="GO:0032259">
    <property type="term" value="P:methylation"/>
    <property type="evidence" value="ECO:0007669"/>
    <property type="project" value="UniProtKB-KW"/>
</dbReference>
<reference evidence="2 3" key="1">
    <citation type="submission" date="2018-05" db="EMBL/GenBank/DDBJ databases">
        <title>Genomic Encyclopedia of Type Strains, Phase IV (KMG-IV): sequencing the most valuable type-strain genomes for metagenomic binning, comparative biology and taxonomic classification.</title>
        <authorList>
            <person name="Goeker M."/>
        </authorList>
    </citation>
    <scope>NUCLEOTIDE SEQUENCE [LARGE SCALE GENOMIC DNA]</scope>
    <source>
        <strain evidence="2 3">DSM 2626</strain>
    </source>
</reference>
<evidence type="ECO:0000313" key="3">
    <source>
        <dbReference type="Proteomes" id="UP000245631"/>
    </source>
</evidence>
<dbReference type="PANTHER" id="PTHR43591:SF24">
    <property type="entry name" value="2-METHOXY-6-POLYPRENYL-1,4-BENZOQUINOL METHYLASE, MITOCHONDRIAL"/>
    <property type="match status" value="1"/>
</dbReference>
<dbReference type="CDD" id="cd02440">
    <property type="entry name" value="AdoMet_MTases"/>
    <property type="match status" value="1"/>
</dbReference>